<feature type="region of interest" description="Disordered" evidence="2">
    <location>
        <begin position="612"/>
        <end position="705"/>
    </location>
</feature>
<feature type="region of interest" description="Disordered" evidence="2">
    <location>
        <begin position="876"/>
        <end position="897"/>
    </location>
</feature>
<dbReference type="GO" id="GO:0031175">
    <property type="term" value="P:neuron projection development"/>
    <property type="evidence" value="ECO:0007669"/>
    <property type="project" value="TreeGrafter"/>
</dbReference>
<dbReference type="GO" id="GO:0005886">
    <property type="term" value="C:plasma membrane"/>
    <property type="evidence" value="ECO:0007669"/>
    <property type="project" value="TreeGrafter"/>
</dbReference>
<dbReference type="Pfam" id="PF15235">
    <property type="entry name" value="GRIN_C"/>
    <property type="match status" value="1"/>
</dbReference>
<feature type="compositionally biased region" description="Low complexity" evidence="2">
    <location>
        <begin position="729"/>
        <end position="740"/>
    </location>
</feature>
<reference evidence="4" key="1">
    <citation type="submission" date="2015-01" db="EMBL/GenBank/DDBJ databases">
        <title>EvidentialGene: Evidence-directed Construction of Complete mRNA Transcriptomes without Genomes.</title>
        <authorList>
            <person name="Gilbert D.G."/>
        </authorList>
    </citation>
    <scope>NUCLEOTIDE SEQUENCE</scope>
</reference>
<evidence type="ECO:0000313" key="4">
    <source>
        <dbReference type="EMBL" id="JAR79757.1"/>
    </source>
</evidence>
<feature type="domain" description="G protein-regulated inducer of neurite outgrowth C-terminal" evidence="3">
    <location>
        <begin position="882"/>
        <end position="968"/>
    </location>
</feature>
<dbReference type="AlphaFoldDB" id="A0A147AMV4"/>
<feature type="compositionally biased region" description="Low complexity" evidence="2">
    <location>
        <begin position="380"/>
        <end position="399"/>
    </location>
</feature>
<feature type="compositionally biased region" description="Polar residues" evidence="2">
    <location>
        <begin position="108"/>
        <end position="130"/>
    </location>
</feature>
<feature type="region of interest" description="Disordered" evidence="2">
    <location>
        <begin position="722"/>
        <end position="752"/>
    </location>
</feature>
<dbReference type="PANTHER" id="PTHR15718">
    <property type="entry name" value="G PROTEIN-REGULATED INDUCER OF NEURITE OUTGROWTH C-TERMINAL DOMAIN-CONTAINING PROTEIN"/>
    <property type="match status" value="1"/>
</dbReference>
<dbReference type="GeneTree" id="ENSGT00570000079168"/>
<feature type="compositionally biased region" description="Polar residues" evidence="2">
    <location>
        <begin position="400"/>
        <end position="410"/>
    </location>
</feature>
<feature type="compositionally biased region" description="Low complexity" evidence="2">
    <location>
        <begin position="296"/>
        <end position="314"/>
    </location>
</feature>
<name>A0A147AMV4_FUNHE</name>
<feature type="compositionally biased region" description="Basic and acidic residues" evidence="2">
    <location>
        <begin position="671"/>
        <end position="687"/>
    </location>
</feature>
<keyword evidence="6" id="KW-1185">Reference proteome</keyword>
<feature type="compositionally biased region" description="Low complexity" evidence="2">
    <location>
        <begin position="336"/>
        <end position="352"/>
    </location>
</feature>
<dbReference type="InterPro" id="IPR032745">
    <property type="entry name" value="GRIN_C"/>
</dbReference>
<feature type="region of interest" description="Disordered" evidence="2">
    <location>
        <begin position="573"/>
        <end position="600"/>
    </location>
</feature>
<feature type="compositionally biased region" description="Polar residues" evidence="2">
    <location>
        <begin position="191"/>
        <end position="203"/>
    </location>
</feature>
<dbReference type="PANTHER" id="PTHR15718:SF3">
    <property type="entry name" value="G PROTEIN-REGULATED INDUCER OF NEURITE OUTGROWTH C-TERMINAL DOMAIN-CONTAINING PROTEIN"/>
    <property type="match status" value="1"/>
</dbReference>
<evidence type="ECO:0000313" key="5">
    <source>
        <dbReference type="Ensembl" id="ENSFHEP00000007180.1"/>
    </source>
</evidence>
<feature type="compositionally biased region" description="Polar residues" evidence="2">
    <location>
        <begin position="362"/>
        <end position="373"/>
    </location>
</feature>
<evidence type="ECO:0000256" key="2">
    <source>
        <dbReference type="SAM" id="MobiDB-lite"/>
    </source>
</evidence>
<evidence type="ECO:0000259" key="3">
    <source>
        <dbReference type="Pfam" id="PF15235"/>
    </source>
</evidence>
<accession>A0A147AMV4</accession>
<feature type="compositionally biased region" description="Polar residues" evidence="2">
    <location>
        <begin position="235"/>
        <end position="245"/>
    </location>
</feature>
<feature type="compositionally biased region" description="Polar residues" evidence="2">
    <location>
        <begin position="27"/>
        <end position="36"/>
    </location>
</feature>
<sequence>MSTPLNVTKPRKDFLQLECDAPGEVEPSNTPVSTDPNAHWDTEPNFNLNLNLSSPSNPRPTKELSKMHSVSKKEDKGKGGGKPDDKAAINVDFSTISLPGEKLKSKIPTISGSSTTETTVKNKASQQPKSPNIKHLSTPKTQIHGNTALSPKQNTVELNHSQRSTEKVKTGIPKPESANPLTVLTPAHTPESANNVASNLKTQSNRKEEGGKETSSQMLQLPKSHNVGNQKGDKSGTTPQRTNPIPTMITKTRKTDLLNSNTVPDQKVGVDSKTQGILTTPETSQKEKKESLLLHTKPSQVTSPSPTSSTQRDPTGTRSSNISGSKENLHCKDLKAASGSKIGVKSSASSKSTEMSMDSLDSKVSSKCRSQTGSRDTLDSKSSSASKSSLDSRNSLDSKTPQSSKISPNSKFRIGSRNKNEPKVSTETRIKKSNQSTEKVADAQTIPGSKTSHSSKHLQKSKASFNPKIKTSTGSDPKSGSTQSTSPATLQASAFNMDLLGSVSLSPISSGSIKTTGSAVELSLNPKSQSNLTNPGEVGSVSKSTLIDCSSSLRSQSPGSSTEQIFSSTLTGSISENQKSPSTSPAILAPLASSSPKTRPLVTSKMLGLSTDTAEPSAVMKKDPSISSQNTSLTRGLTFDSITKPGNNADKEHLKSAESKVNTQGELEVSEEAKNDRDGRLLGDNGRKSVPLLSNVSHPGDTNIIASPRATSARKQKLQVCGKKNEVNPSSPIRPISSSSCHTPTKKTVKETAAKTELTQRLPKRPGERKEVGVQVEVEVVERAASTSPSLQWGAPTPFLIGSPSFQSSLSCTPPLKHVCQIEIELCSQTLLPCVVPEKASSLPACLRSYSFQQNPSLMSELGQNHNPDVSAESIWEDETEDEEKRPEKVEEDGFKGQTDKPAEVLWDKQGMTWEVYGASVDLESLGTAIQSHLETKIREKERHIRILRKSICSNSSFNRYKLKKRRRRFLGCCVKASTVAD</sequence>
<feature type="compositionally biased region" description="Polar residues" evidence="2">
    <location>
        <begin position="461"/>
        <end position="490"/>
    </location>
</feature>
<comment type="function">
    <text evidence="1">May be involved in neurite outgrowth.</text>
</comment>
<feature type="compositionally biased region" description="Polar residues" evidence="2">
    <location>
        <begin position="272"/>
        <end position="283"/>
    </location>
</feature>
<feature type="compositionally biased region" description="Basic and acidic residues" evidence="2">
    <location>
        <begin position="418"/>
        <end position="430"/>
    </location>
</feature>
<feature type="compositionally biased region" description="Polar residues" evidence="2">
    <location>
        <begin position="625"/>
        <end position="646"/>
    </location>
</feature>
<evidence type="ECO:0000313" key="6">
    <source>
        <dbReference type="Proteomes" id="UP000265000"/>
    </source>
</evidence>
<feature type="compositionally biased region" description="Low complexity" evidence="2">
    <location>
        <begin position="580"/>
        <end position="596"/>
    </location>
</feature>
<feature type="compositionally biased region" description="Polar residues" evidence="2">
    <location>
        <begin position="138"/>
        <end position="162"/>
    </location>
</feature>
<feature type="compositionally biased region" description="Basic and acidic residues" evidence="2">
    <location>
        <begin position="883"/>
        <end position="897"/>
    </location>
</feature>
<feature type="compositionally biased region" description="Basic and acidic residues" evidence="2">
    <location>
        <begin position="649"/>
        <end position="658"/>
    </location>
</feature>
<evidence type="ECO:0000256" key="1">
    <source>
        <dbReference type="ARBA" id="ARBA00002358"/>
    </source>
</evidence>
<dbReference type="Proteomes" id="UP000265000">
    <property type="component" value="Unplaced"/>
</dbReference>
<feature type="compositionally biased region" description="Polar residues" evidence="2">
    <location>
        <begin position="316"/>
        <end position="326"/>
    </location>
</feature>
<reference evidence="5" key="2">
    <citation type="submission" date="2025-05" db="UniProtKB">
        <authorList>
            <consortium name="Ensembl"/>
        </authorList>
    </citation>
    <scope>IDENTIFICATION</scope>
</reference>
<protein>
    <submittedName>
        <fullName evidence="5">Flocculation protein FLO11-like</fullName>
    </submittedName>
    <submittedName>
        <fullName evidence="4">GPRIN family member 3</fullName>
    </submittedName>
</protein>
<feature type="region of interest" description="Disordered" evidence="2">
    <location>
        <begin position="21"/>
        <end position="490"/>
    </location>
</feature>
<feature type="compositionally biased region" description="Low complexity" evidence="2">
    <location>
        <begin position="44"/>
        <end position="56"/>
    </location>
</feature>
<dbReference type="EMBL" id="GCES01006566">
    <property type="protein sequence ID" value="JAR79757.1"/>
    <property type="molecule type" value="Transcribed_RNA"/>
</dbReference>
<organism evidence="4">
    <name type="scientific">Fundulus heteroclitus</name>
    <name type="common">Killifish</name>
    <name type="synonym">Mummichog</name>
    <dbReference type="NCBI Taxonomy" id="8078"/>
    <lineage>
        <taxon>Eukaryota</taxon>
        <taxon>Metazoa</taxon>
        <taxon>Chordata</taxon>
        <taxon>Craniata</taxon>
        <taxon>Vertebrata</taxon>
        <taxon>Euteleostomi</taxon>
        <taxon>Actinopterygii</taxon>
        <taxon>Neopterygii</taxon>
        <taxon>Teleostei</taxon>
        <taxon>Neoteleostei</taxon>
        <taxon>Acanthomorphata</taxon>
        <taxon>Ovalentaria</taxon>
        <taxon>Atherinomorphae</taxon>
        <taxon>Cyprinodontiformes</taxon>
        <taxon>Fundulidae</taxon>
        <taxon>Fundulus</taxon>
    </lineage>
</organism>
<proteinExistence type="predicted"/>
<dbReference type="InterPro" id="IPR026646">
    <property type="entry name" value="GPRIN2-like/GPRIN3"/>
</dbReference>
<feature type="compositionally biased region" description="Basic and acidic residues" evidence="2">
    <location>
        <begin position="60"/>
        <end position="87"/>
    </location>
</feature>
<dbReference type="Ensembl" id="ENSFHET00000004254.1">
    <property type="protein sequence ID" value="ENSFHEP00000007180.1"/>
    <property type="gene ID" value="ENSFHEG00000008258.1"/>
</dbReference>